<protein>
    <recommendedName>
        <fullName evidence="3">Globin</fullName>
    </recommendedName>
</protein>
<comment type="caution">
    <text evidence="1">The sequence shown here is derived from an EMBL/GenBank/DDBJ whole genome shotgun (WGS) entry which is preliminary data.</text>
</comment>
<dbReference type="CDD" id="cd08916">
    <property type="entry name" value="TrHb3_P"/>
    <property type="match status" value="1"/>
</dbReference>
<name>A0A2T4HJ90_9SPHN</name>
<dbReference type="GO" id="GO:0020037">
    <property type="term" value="F:heme binding"/>
    <property type="evidence" value="ECO:0007669"/>
    <property type="project" value="InterPro"/>
</dbReference>
<dbReference type="RefSeq" id="WP_107396135.1">
    <property type="nucleotide sequence ID" value="NZ_PHHF01000085.1"/>
</dbReference>
<dbReference type="AlphaFoldDB" id="A0A2T4HJ90"/>
<evidence type="ECO:0000313" key="2">
    <source>
        <dbReference type="Proteomes" id="UP000241206"/>
    </source>
</evidence>
<dbReference type="Gene3D" id="1.10.490.10">
    <property type="entry name" value="Globins"/>
    <property type="match status" value="1"/>
</dbReference>
<gene>
    <name evidence="1" type="ORF">CV103_21280</name>
</gene>
<dbReference type="GO" id="GO:0019825">
    <property type="term" value="F:oxygen binding"/>
    <property type="evidence" value="ECO:0007669"/>
    <property type="project" value="InterPro"/>
</dbReference>
<dbReference type="Proteomes" id="UP000241206">
    <property type="component" value="Unassembled WGS sequence"/>
</dbReference>
<dbReference type="EMBL" id="PHHF01000085">
    <property type="protein sequence ID" value="PTD15870.1"/>
    <property type="molecule type" value="Genomic_DNA"/>
</dbReference>
<dbReference type="InterPro" id="IPR009050">
    <property type="entry name" value="Globin-like_sf"/>
</dbReference>
<organism evidence="1 2">
    <name type="scientific">Edaphosphingomonas fennica</name>
    <dbReference type="NCBI Taxonomy" id="114404"/>
    <lineage>
        <taxon>Bacteria</taxon>
        <taxon>Pseudomonadati</taxon>
        <taxon>Pseudomonadota</taxon>
        <taxon>Alphaproteobacteria</taxon>
        <taxon>Sphingomonadales</taxon>
        <taxon>Rhizorhabdaceae</taxon>
        <taxon>Edaphosphingomonas</taxon>
    </lineage>
</organism>
<evidence type="ECO:0000313" key="1">
    <source>
        <dbReference type="EMBL" id="PTD15870.1"/>
    </source>
</evidence>
<evidence type="ECO:0008006" key="3">
    <source>
        <dbReference type="Google" id="ProtNLM"/>
    </source>
</evidence>
<sequence>MTSNHAEQARARKMADALACGIDDAFISRLVERFYDTVRQDDMLGPIFAERIGDWPHHLTRMKDFWASIMLESGRFSGNPMRKHIAIGELDEAHFARWQSLWDQTLDRIAPNAAVADRFGEAAQRIGESLLTGIKIDRGGLAAISARAAS</sequence>
<keyword evidence="2" id="KW-1185">Reference proteome</keyword>
<reference evidence="1 2" key="1">
    <citation type="submission" date="2017-11" db="EMBL/GenBank/DDBJ databases">
        <title>Sphingomonas oleivorans sp. nov., isolated from oil-contaminated soil.</title>
        <authorList>
            <person name="Wang L."/>
            <person name="Chen L."/>
        </authorList>
    </citation>
    <scope>NUCLEOTIDE SEQUENCE [LARGE SCALE GENOMIC DNA]</scope>
    <source>
        <strain evidence="1 2">K101</strain>
    </source>
</reference>
<dbReference type="SUPFAM" id="SSF46458">
    <property type="entry name" value="Globin-like"/>
    <property type="match status" value="1"/>
</dbReference>
<proteinExistence type="predicted"/>
<accession>A0A2T4HJ90</accession>
<dbReference type="InterPro" id="IPR012292">
    <property type="entry name" value="Globin/Proto"/>
</dbReference>